<name>A0ABQ5XIR1_9GAMM</name>
<reference evidence="2" key="1">
    <citation type="journal article" date="2019" name="Int. J. Syst. Evol. Microbiol.">
        <title>The Global Catalogue of Microorganisms (GCM) 10K type strain sequencing project: providing services to taxonomists for standard genome sequencing and annotation.</title>
        <authorList>
            <consortium name="The Broad Institute Genomics Platform"/>
            <consortium name="The Broad Institute Genome Sequencing Center for Infectious Disease"/>
            <person name="Wu L."/>
            <person name="Ma J."/>
        </authorList>
    </citation>
    <scope>NUCLEOTIDE SEQUENCE [LARGE SCALE GENOMIC DNA]</scope>
    <source>
        <strain evidence="2">NBRC 111980</strain>
    </source>
</reference>
<protein>
    <submittedName>
        <fullName evidence="1">Uncharacterized protein</fullName>
    </submittedName>
</protein>
<dbReference type="Proteomes" id="UP001156670">
    <property type="component" value="Unassembled WGS sequence"/>
</dbReference>
<evidence type="ECO:0000313" key="1">
    <source>
        <dbReference type="EMBL" id="GLQ91574.1"/>
    </source>
</evidence>
<evidence type="ECO:0000313" key="2">
    <source>
        <dbReference type="Proteomes" id="UP001156670"/>
    </source>
</evidence>
<sequence length="44" mass="4940">MKQLIAEARVYQALGQTVLWERFRNKAQQLAGDVPLPAPATLVF</sequence>
<dbReference type="RefSeq" id="WP_284319339.1">
    <property type="nucleotide sequence ID" value="NZ_BSOB01000005.1"/>
</dbReference>
<accession>A0ABQ5XIR1</accession>
<keyword evidence="2" id="KW-1185">Reference proteome</keyword>
<dbReference type="EMBL" id="BSOB01000005">
    <property type="protein sequence ID" value="GLQ91574.1"/>
    <property type="molecule type" value="Genomic_DNA"/>
</dbReference>
<proteinExistence type="predicted"/>
<comment type="caution">
    <text evidence="1">The sequence shown here is derived from an EMBL/GenBank/DDBJ whole genome shotgun (WGS) entry which is preliminary data.</text>
</comment>
<organism evidence="1 2">
    <name type="scientific">Dyella acidisoli</name>
    <dbReference type="NCBI Taxonomy" id="1867834"/>
    <lineage>
        <taxon>Bacteria</taxon>
        <taxon>Pseudomonadati</taxon>
        <taxon>Pseudomonadota</taxon>
        <taxon>Gammaproteobacteria</taxon>
        <taxon>Lysobacterales</taxon>
        <taxon>Rhodanobacteraceae</taxon>
        <taxon>Dyella</taxon>
    </lineage>
</organism>
<gene>
    <name evidence="1" type="ORF">GCM10007901_05240</name>
</gene>